<evidence type="ECO:0008006" key="9">
    <source>
        <dbReference type="Google" id="ProtNLM"/>
    </source>
</evidence>
<dbReference type="GO" id="GO:0039666">
    <property type="term" value="P:virion attachment to host cell pilus"/>
    <property type="evidence" value="ECO:0007669"/>
    <property type="project" value="UniProtKB-KW"/>
</dbReference>
<evidence type="ECO:0000256" key="6">
    <source>
        <dbReference type="ARBA" id="ARBA00023296"/>
    </source>
</evidence>
<gene>
    <name evidence="8" type="ORF">H2RhizoLitter491335_000003</name>
</gene>
<reference evidence="8" key="1">
    <citation type="submission" date="2019-05" db="EMBL/GenBank/DDBJ databases">
        <title>Metatranscriptomic reconstruction reveals RNA viruses with the potential to shape carbon cycling in soil.</title>
        <authorList>
            <person name="Starr E.P."/>
            <person name="Nuccio E."/>
            <person name="Pett-Ridge J."/>
            <person name="Banfield J.F."/>
            <person name="Firestone M.K."/>
        </authorList>
    </citation>
    <scope>NUCLEOTIDE SEQUENCE</scope>
    <source>
        <strain evidence="8">H2_Rhizo_Litter_49_scaffold_1335</strain>
    </source>
</reference>
<dbReference type="EMBL" id="MN035712">
    <property type="protein sequence ID" value="QDH90676.1"/>
    <property type="molecule type" value="Genomic_RNA"/>
</dbReference>
<accession>A0A514DAP0</accession>
<protein>
    <recommendedName>
        <fullName evidence="9">Maturation</fullName>
    </recommendedName>
</protein>
<keyword evidence="5" id="KW-1175">Viral attachment to host cell pilus</keyword>
<keyword evidence="2" id="KW-0945">Host-virus interaction</keyword>
<evidence type="ECO:0000256" key="2">
    <source>
        <dbReference type="ARBA" id="ARBA00022581"/>
    </source>
</evidence>
<evidence type="ECO:0000313" key="8">
    <source>
        <dbReference type="EMBL" id="QDH90676.1"/>
    </source>
</evidence>
<keyword evidence="4" id="KW-0946">Virion</keyword>
<dbReference type="Pfam" id="PF03863">
    <property type="entry name" value="Phage_mat-A"/>
    <property type="match status" value="1"/>
</dbReference>
<comment type="subcellular location">
    <subcellularLocation>
        <location evidence="1">Virion</location>
    </subcellularLocation>
</comment>
<comment type="similarity">
    <text evidence="7">Belongs to the Leviviricetes maturation protein family.</text>
</comment>
<organism evidence="8">
    <name type="scientific">Leviviridae sp</name>
    <dbReference type="NCBI Taxonomy" id="2027243"/>
    <lineage>
        <taxon>Viruses</taxon>
        <taxon>Riboviria</taxon>
        <taxon>Orthornavirae</taxon>
        <taxon>Lenarviricota</taxon>
        <taxon>Leviviricetes</taxon>
        <taxon>Norzivirales</taxon>
        <taxon>Fiersviridae</taxon>
    </lineage>
</organism>
<proteinExistence type="inferred from homology"/>
<evidence type="ECO:0000256" key="4">
    <source>
        <dbReference type="ARBA" id="ARBA00022844"/>
    </source>
</evidence>
<dbReference type="GO" id="GO:0044423">
    <property type="term" value="C:virion component"/>
    <property type="evidence" value="ECO:0007669"/>
    <property type="project" value="UniProtKB-KW"/>
</dbReference>
<keyword evidence="3" id="KW-1161">Viral attachment to host cell</keyword>
<evidence type="ECO:0000256" key="7">
    <source>
        <dbReference type="ARBA" id="ARBA00035110"/>
    </source>
</evidence>
<keyword evidence="6" id="KW-1160">Virus entry into host cell</keyword>
<sequence>MGKRKYPLLKVQKREKFRSCIQHFSNDGGKTYVVTTSANSVKWADQVTLGPSPNGWKVAISQGNNATSVLDGYKQVHGCAGLDYSHRGTKPGLMDIVITNGVNINAGSEVTYPAAVVDPLATYLASKRLLGSIISQQSTWRGGNFIAEFAETVEMLAHPLKSIFSHTWTFVGNVGKLKKVYKRDPIRYGRLLGGAWLAYAFGIKPLVDDANDAQAAVDNLREELGSFDSMAISGSGVAEGMLHVSAHTGVPKCPYAVYDEDRISRSRVKYYGALRATPTGWPQIAQNFGVGFTDIVPAVWEAVPWSFLVDYFVNVGEMLDSAKLAFVDLAWLNQGTQVSLETRTSAAYVSAAAAPNGYDVVPGGGAGVSKRVWKHRTATTIPYPGWNFRIPGLSSRKWCNVTALVAQIAGSRPLR</sequence>
<evidence type="ECO:0000256" key="5">
    <source>
        <dbReference type="ARBA" id="ARBA00023104"/>
    </source>
</evidence>
<dbReference type="InterPro" id="IPR005563">
    <property type="entry name" value="A_protein"/>
</dbReference>
<evidence type="ECO:0000256" key="3">
    <source>
        <dbReference type="ARBA" id="ARBA00022804"/>
    </source>
</evidence>
<evidence type="ECO:0000256" key="1">
    <source>
        <dbReference type="ARBA" id="ARBA00004328"/>
    </source>
</evidence>
<name>A0A514DAP0_9VIRU</name>